<evidence type="ECO:0000256" key="9">
    <source>
        <dbReference type="ARBA" id="ARBA00048605"/>
    </source>
</evidence>
<evidence type="ECO:0000256" key="7">
    <source>
        <dbReference type="ARBA" id="ARBA00023157"/>
    </source>
</evidence>
<dbReference type="EC" id="3.2.1.-" evidence="13"/>
<comment type="similarity">
    <text evidence="3 13">Belongs to the glycosyl hydrolase 47 family.</text>
</comment>
<evidence type="ECO:0000256" key="8">
    <source>
        <dbReference type="ARBA" id="ARBA00047669"/>
    </source>
</evidence>
<evidence type="ECO:0000256" key="5">
    <source>
        <dbReference type="ARBA" id="ARBA00022801"/>
    </source>
</evidence>
<reference evidence="14" key="1">
    <citation type="submission" date="2021-06" db="EMBL/GenBank/DDBJ databases">
        <authorList>
            <person name="Kallberg Y."/>
            <person name="Tangrot J."/>
            <person name="Rosling A."/>
        </authorList>
    </citation>
    <scope>NUCLEOTIDE SEQUENCE</scope>
    <source>
        <strain evidence="14">MT106</strain>
    </source>
</reference>
<accession>A0A9N9FWK2</accession>
<evidence type="ECO:0000256" key="10">
    <source>
        <dbReference type="PIRSR" id="PIRSR601382-1"/>
    </source>
</evidence>
<dbReference type="InterPro" id="IPR001382">
    <property type="entry name" value="Glyco_hydro_47"/>
</dbReference>
<evidence type="ECO:0000256" key="4">
    <source>
        <dbReference type="ARBA" id="ARBA00022723"/>
    </source>
</evidence>
<organism evidence="14 15">
    <name type="scientific">Ambispora gerdemannii</name>
    <dbReference type="NCBI Taxonomy" id="144530"/>
    <lineage>
        <taxon>Eukaryota</taxon>
        <taxon>Fungi</taxon>
        <taxon>Fungi incertae sedis</taxon>
        <taxon>Mucoromycota</taxon>
        <taxon>Glomeromycotina</taxon>
        <taxon>Glomeromycetes</taxon>
        <taxon>Archaeosporales</taxon>
        <taxon>Ambisporaceae</taxon>
        <taxon>Ambispora</taxon>
    </lineage>
</organism>
<dbReference type="AlphaFoldDB" id="A0A9N9FWK2"/>
<evidence type="ECO:0000256" key="1">
    <source>
        <dbReference type="ARBA" id="ARBA00001913"/>
    </source>
</evidence>
<dbReference type="InterPro" id="IPR050749">
    <property type="entry name" value="Glycosyl_Hydrolase_47"/>
</dbReference>
<comment type="caution">
    <text evidence="14">The sequence shown here is derived from an EMBL/GenBank/DDBJ whole genome shotgun (WGS) entry which is preliminary data.</text>
</comment>
<dbReference type="GO" id="GO:0004571">
    <property type="term" value="F:mannosyl-oligosaccharide 1,2-alpha-mannosidase activity"/>
    <property type="evidence" value="ECO:0007669"/>
    <property type="project" value="UniProtKB-EC"/>
</dbReference>
<dbReference type="GO" id="GO:0005975">
    <property type="term" value="P:carbohydrate metabolic process"/>
    <property type="evidence" value="ECO:0007669"/>
    <property type="project" value="InterPro"/>
</dbReference>
<dbReference type="InterPro" id="IPR012341">
    <property type="entry name" value="6hp_glycosidase-like_sf"/>
</dbReference>
<keyword evidence="5 13" id="KW-0378">Hydrolase</keyword>
<dbReference type="Gene3D" id="1.50.10.10">
    <property type="match status" value="1"/>
</dbReference>
<evidence type="ECO:0000256" key="3">
    <source>
        <dbReference type="ARBA" id="ARBA00007658"/>
    </source>
</evidence>
<feature type="disulfide bond" evidence="12">
    <location>
        <begin position="280"/>
        <end position="312"/>
    </location>
</feature>
<evidence type="ECO:0000256" key="11">
    <source>
        <dbReference type="PIRSR" id="PIRSR601382-2"/>
    </source>
</evidence>
<dbReference type="EMBL" id="CAJVPL010001372">
    <property type="protein sequence ID" value="CAG8567733.1"/>
    <property type="molecule type" value="Genomic_DNA"/>
</dbReference>
<comment type="pathway">
    <text evidence="2">Protein modification; protein glycosylation.</text>
</comment>
<comment type="catalytic activity">
    <reaction evidence="8">
        <text>N(4)-(alpha-D-Man-(1-&gt;2)-alpha-D-Man-(1-&gt;2)-alpha-D-Man-(1-&gt;3)-[alpha-D-Man-(1-&gt;3)-[alpha-D-Man-(1-&gt;2)-alpha-D-Man-(1-&gt;6)]-alpha-D-Man-(1-&gt;6)]-beta-D-Man-(1-&gt;4)-beta-D-GlcNAc-(1-&gt;4)-beta-D-GlcNAc)-L-asparaginyl-[protein] (N-glucan mannose isomer 8A1,2,3B1,3) + 3 H2O = N(4)-(alpha-D-Man-(1-&gt;3)-[alpha-D-Man-(1-&gt;3)-[alpha-D-Man-(1-&gt;6)]-alpha-D-Man-(1-&gt;6)]-beta-D-Man-(1-&gt;4)-beta-D-GlcNAc-(1-&gt;4)-beta-D-GlcNAc)-L-asparaginyl-[protein] (N-glucan mannose isomer 5A1,2) + 3 beta-D-mannose</text>
        <dbReference type="Rhea" id="RHEA:56028"/>
        <dbReference type="Rhea" id="RHEA-COMP:14358"/>
        <dbReference type="Rhea" id="RHEA-COMP:14367"/>
        <dbReference type="ChEBI" id="CHEBI:15377"/>
        <dbReference type="ChEBI" id="CHEBI:28563"/>
        <dbReference type="ChEBI" id="CHEBI:59087"/>
        <dbReference type="ChEBI" id="CHEBI:60628"/>
        <dbReference type="EC" id="3.2.1.113"/>
    </reaction>
</comment>
<dbReference type="PANTHER" id="PTHR11742:SF55">
    <property type="entry name" value="ENDOPLASMIC RETICULUM MANNOSYL-OLIGOSACCHARIDE 1,2-ALPHA-MANNOSIDASE"/>
    <property type="match status" value="1"/>
</dbReference>
<feature type="binding site" evidence="11">
    <location>
        <position position="437"/>
    </location>
    <ligand>
        <name>Ca(2+)</name>
        <dbReference type="ChEBI" id="CHEBI:29108"/>
    </ligand>
</feature>
<dbReference type="PANTHER" id="PTHR11742">
    <property type="entry name" value="MANNOSYL-OLIGOSACCHARIDE ALPHA-1,2-MANNOSIDASE-RELATED"/>
    <property type="match status" value="1"/>
</dbReference>
<dbReference type="InterPro" id="IPR036026">
    <property type="entry name" value="Seven-hairpin_glycosidases"/>
</dbReference>
<keyword evidence="6 11" id="KW-0106">Calcium</keyword>
<dbReference type="GO" id="GO:0005509">
    <property type="term" value="F:calcium ion binding"/>
    <property type="evidence" value="ECO:0007669"/>
    <property type="project" value="InterPro"/>
</dbReference>
<evidence type="ECO:0000256" key="6">
    <source>
        <dbReference type="ARBA" id="ARBA00022837"/>
    </source>
</evidence>
<dbReference type="GO" id="GO:0005783">
    <property type="term" value="C:endoplasmic reticulum"/>
    <property type="evidence" value="ECO:0007669"/>
    <property type="project" value="TreeGrafter"/>
</dbReference>
<keyword evidence="15" id="KW-1185">Reference proteome</keyword>
<dbReference type="GO" id="GO:0036503">
    <property type="term" value="P:ERAD pathway"/>
    <property type="evidence" value="ECO:0007669"/>
    <property type="project" value="UniProtKB-ARBA"/>
</dbReference>
<evidence type="ECO:0000256" key="13">
    <source>
        <dbReference type="RuleBase" id="RU361193"/>
    </source>
</evidence>
<evidence type="ECO:0000256" key="12">
    <source>
        <dbReference type="PIRSR" id="PIRSR601382-3"/>
    </source>
</evidence>
<keyword evidence="4 11" id="KW-0479">Metal-binding</keyword>
<feature type="active site" description="Proton donor" evidence="10">
    <location>
        <position position="326"/>
    </location>
</feature>
<name>A0A9N9FWK2_9GLOM</name>
<evidence type="ECO:0000313" key="15">
    <source>
        <dbReference type="Proteomes" id="UP000789831"/>
    </source>
</evidence>
<keyword evidence="7 12" id="KW-1015">Disulfide bond</keyword>
<dbReference type="Proteomes" id="UP000789831">
    <property type="component" value="Unassembled WGS sequence"/>
</dbReference>
<dbReference type="Pfam" id="PF01532">
    <property type="entry name" value="Glyco_hydro_47"/>
    <property type="match status" value="2"/>
</dbReference>
<protein>
    <recommendedName>
        <fullName evidence="13">alpha-1,2-Mannosidase</fullName>
        <ecNumber evidence="13">3.2.1.-</ecNumber>
    </recommendedName>
</protein>
<evidence type="ECO:0000256" key="2">
    <source>
        <dbReference type="ARBA" id="ARBA00004922"/>
    </source>
</evidence>
<gene>
    <name evidence="14" type="ORF">AGERDE_LOCUS7480</name>
</gene>
<sequence length="459" mass="52883">MENTSRSRYSRDAWGFDEYHPITQNGSNLHDAESGIGFMIVDSLDTLIIMGLDEEYKKAREWVANVLDHNQDTDVSLFETTIRVLGGLLSAYHLSGKDSIYLTKATELADRLLVAFDRSESAIPAAWVNLNTTMASHRYEISVAEAGSLQLEFKYLSHLTGDPKYWERVEKIMLHIDKLEKFDGLAQNFLSISGGEFIGDWIGIGALQDSYYEYLLKQYLLTSKTEPMYLRMYNESIAGVKKHLLRRSIHSNLLYLGELYSRPYDRTNTKFRPKMEHLSCFVGAFLALGSAKIHDSNSEENLNISKELTHTCCEIYFRQATRLAPEQVYFYTNSTESVLDNGFSSSTENDFEIMVGRLNLYLIEIPEWGWRIFQAFEQYSKFTEGGYTEIEDVTVIPPKTRNSMPTFWLAETLKYLYLLFEDPDTDLLSLDKYVFNTEAHPFPIFVPSKEIRGEGWSRQ</sequence>
<keyword evidence="13" id="KW-0326">Glycosidase</keyword>
<comment type="cofactor">
    <cofactor evidence="1 11">
        <name>Ca(2+)</name>
        <dbReference type="ChEBI" id="CHEBI:29108"/>
    </cofactor>
</comment>
<comment type="catalytic activity">
    <reaction evidence="9">
        <text>N(4)-(alpha-D-Man-(1-&gt;2)-alpha-D-Man-(1-&gt;2)-alpha-D-Man-(1-&gt;3)-[alpha-D-Man-(1-&gt;2)-alpha-D-Man-(1-&gt;3)-[alpha-D-Man-(1-&gt;2)-alpha-D-Man-(1-&gt;6)]-alpha-D-Man-(1-&gt;6)]-beta-D-Man-(1-&gt;4)-beta-D-GlcNAc-(1-&gt;4)-beta-D-GlcNAc)-L-asparaginyl-[protein] (N-glucan mannose isomer 9A1,2,3B1,2,3) + 4 H2O = N(4)-(alpha-D-Man-(1-&gt;3)-[alpha-D-Man-(1-&gt;3)-[alpha-D-Man-(1-&gt;6)]-alpha-D-Man-(1-&gt;6)]-beta-D-Man-(1-&gt;4)-beta-D-GlcNAc-(1-&gt;4)-beta-D-GlcNAc)-L-asparaginyl-[protein] (N-glucan mannose isomer 5A1,2) + 4 beta-D-mannose</text>
        <dbReference type="Rhea" id="RHEA:56008"/>
        <dbReference type="Rhea" id="RHEA-COMP:14356"/>
        <dbReference type="Rhea" id="RHEA-COMP:14367"/>
        <dbReference type="ChEBI" id="CHEBI:15377"/>
        <dbReference type="ChEBI" id="CHEBI:28563"/>
        <dbReference type="ChEBI" id="CHEBI:59087"/>
        <dbReference type="ChEBI" id="CHEBI:139493"/>
        <dbReference type="EC" id="3.2.1.113"/>
    </reaction>
</comment>
<dbReference type="OrthoDB" id="8118055at2759"/>
<dbReference type="GO" id="GO:0016020">
    <property type="term" value="C:membrane"/>
    <property type="evidence" value="ECO:0007669"/>
    <property type="project" value="InterPro"/>
</dbReference>
<feature type="active site" description="Proton donor" evidence="10">
    <location>
        <position position="79"/>
    </location>
</feature>
<dbReference type="SUPFAM" id="SSF48225">
    <property type="entry name" value="Seven-hairpin glycosidases"/>
    <property type="match status" value="1"/>
</dbReference>
<feature type="active site" evidence="10">
    <location>
        <position position="209"/>
    </location>
</feature>
<feature type="active site" evidence="10">
    <location>
        <position position="352"/>
    </location>
</feature>
<proteinExistence type="inferred from homology"/>
<evidence type="ECO:0000313" key="14">
    <source>
        <dbReference type="EMBL" id="CAG8567733.1"/>
    </source>
</evidence>
<dbReference type="PRINTS" id="PR00747">
    <property type="entry name" value="GLYHDRLASE47"/>
</dbReference>